<proteinExistence type="predicted"/>
<name>A0A8H8CID5_PSICU</name>
<feature type="region of interest" description="Disordered" evidence="2">
    <location>
        <begin position="1"/>
        <end position="27"/>
    </location>
</feature>
<dbReference type="EMBL" id="JAFIQS010000008">
    <property type="protein sequence ID" value="KAG5166608.1"/>
    <property type="molecule type" value="Genomic_DNA"/>
</dbReference>
<protein>
    <submittedName>
        <fullName evidence="3">Uncharacterized protein</fullName>
    </submittedName>
</protein>
<feature type="coiled-coil region" evidence="1">
    <location>
        <begin position="128"/>
        <end position="155"/>
    </location>
</feature>
<dbReference type="OrthoDB" id="4230923at2759"/>
<evidence type="ECO:0000313" key="3">
    <source>
        <dbReference type="EMBL" id="KAG5166608.1"/>
    </source>
</evidence>
<evidence type="ECO:0000256" key="2">
    <source>
        <dbReference type="SAM" id="MobiDB-lite"/>
    </source>
</evidence>
<sequence>MNVNTSTARARKTPIGNPPTLGQNDSFMADRTTRSKGMVINKELQQVQNTKGGRSYLEEHQLLVLAGQGLTHHQAATCLFQIVQMLAKMPPTVIQAMRGLAFMLEEIELPMAMQTYHDGFGEELATFMNKIKSLVQHAQDKVDQKLDEINKATANLIKSAAQATMLKGINKESKIGSMGDRKAKNAINKILQTLEPEGAVRICSAIKQQNGSLLIEFDSDFGAAWMQTDNNQRNLCKHIGKDVTTKKRTYKLIAMRVPLSAEPEDAEFLREVEEANRVDEGTIISMRWAKKISH</sequence>
<keyword evidence="1" id="KW-0175">Coiled coil</keyword>
<reference evidence="3" key="1">
    <citation type="submission" date="2021-02" db="EMBL/GenBank/DDBJ databases">
        <title>Psilocybe cubensis genome.</title>
        <authorList>
            <person name="Mckernan K.J."/>
            <person name="Crawford S."/>
            <person name="Trippe A."/>
            <person name="Kane L.T."/>
            <person name="Mclaughlin S."/>
        </authorList>
    </citation>
    <scope>NUCLEOTIDE SEQUENCE [LARGE SCALE GENOMIC DNA]</scope>
    <source>
        <strain evidence="3">MGC-MH-2018</strain>
    </source>
</reference>
<gene>
    <name evidence="3" type="ORF">JR316_008698</name>
</gene>
<comment type="caution">
    <text evidence="3">The sequence shown here is derived from an EMBL/GenBank/DDBJ whole genome shotgun (WGS) entry which is preliminary data.</text>
</comment>
<organism evidence="3">
    <name type="scientific">Psilocybe cubensis</name>
    <name type="common">Psychedelic mushroom</name>
    <name type="synonym">Stropharia cubensis</name>
    <dbReference type="NCBI Taxonomy" id="181762"/>
    <lineage>
        <taxon>Eukaryota</taxon>
        <taxon>Fungi</taxon>
        <taxon>Dikarya</taxon>
        <taxon>Basidiomycota</taxon>
        <taxon>Agaricomycotina</taxon>
        <taxon>Agaricomycetes</taxon>
        <taxon>Agaricomycetidae</taxon>
        <taxon>Agaricales</taxon>
        <taxon>Agaricineae</taxon>
        <taxon>Strophariaceae</taxon>
        <taxon>Psilocybe</taxon>
    </lineage>
</organism>
<accession>A0A8H8CID5</accession>
<evidence type="ECO:0000256" key="1">
    <source>
        <dbReference type="SAM" id="Coils"/>
    </source>
</evidence>
<dbReference type="AlphaFoldDB" id="A0A8H8CID5"/>